<accession>A0A922FYF1</accession>
<feature type="region of interest" description="Disordered" evidence="2">
    <location>
        <begin position="168"/>
        <end position="226"/>
    </location>
</feature>
<evidence type="ECO:0000313" key="5">
    <source>
        <dbReference type="Proteomes" id="UP000811246"/>
    </source>
</evidence>
<dbReference type="Proteomes" id="UP000811246">
    <property type="component" value="Chromosome 1"/>
</dbReference>
<keyword evidence="1" id="KW-0479">Metal-binding</keyword>
<dbReference type="Pfam" id="PF13912">
    <property type="entry name" value="zf-C2H2_6"/>
    <property type="match status" value="1"/>
</dbReference>
<evidence type="ECO:0000259" key="3">
    <source>
        <dbReference type="PROSITE" id="PS50157"/>
    </source>
</evidence>
<feature type="compositionally biased region" description="Basic residues" evidence="2">
    <location>
        <begin position="101"/>
        <end position="118"/>
    </location>
</feature>
<gene>
    <name evidence="4" type="ORF">I3842_01G093400</name>
</gene>
<comment type="caution">
    <text evidence="4">The sequence shown here is derived from an EMBL/GenBank/DDBJ whole genome shotgun (WGS) entry which is preliminary data.</text>
</comment>
<dbReference type="PROSITE" id="PS00028">
    <property type="entry name" value="ZINC_FINGER_C2H2_1"/>
    <property type="match status" value="2"/>
</dbReference>
<feature type="region of interest" description="Disordered" evidence="2">
    <location>
        <begin position="477"/>
        <end position="507"/>
    </location>
</feature>
<dbReference type="PANTHER" id="PTHR47591">
    <property type="entry name" value="ZINC FINGER PROTEIN ZAT2-RELATED"/>
    <property type="match status" value="1"/>
</dbReference>
<name>A0A922FYF1_CARIL</name>
<reference evidence="4" key="1">
    <citation type="submission" date="2021-01" db="EMBL/GenBank/DDBJ databases">
        <authorList>
            <person name="Lovell J.T."/>
            <person name="Bentley N."/>
            <person name="Bhattarai G."/>
            <person name="Jenkins J.W."/>
            <person name="Sreedasyam A."/>
            <person name="Alarcon Y."/>
            <person name="Bock C."/>
            <person name="Boston L."/>
            <person name="Carlson J."/>
            <person name="Cervantes K."/>
            <person name="Clermont K."/>
            <person name="Krom N."/>
            <person name="Kubenka K."/>
            <person name="Mamidi S."/>
            <person name="Mattison C."/>
            <person name="Monteros M."/>
            <person name="Pisani C."/>
            <person name="Plott C."/>
            <person name="Rajasekar S."/>
            <person name="Rhein H.S."/>
            <person name="Rohla C."/>
            <person name="Song M."/>
            <person name="Hilaire R.S."/>
            <person name="Shu S."/>
            <person name="Wells L."/>
            <person name="Wang X."/>
            <person name="Webber J."/>
            <person name="Heerema R.J."/>
            <person name="Klein P."/>
            <person name="Conner P."/>
            <person name="Grauke L."/>
            <person name="Grimwood J."/>
            <person name="Schmutz J."/>
            <person name="Randall J.J."/>
        </authorList>
    </citation>
    <scope>NUCLEOTIDE SEQUENCE</scope>
    <source>
        <tissue evidence="4">Leaf</tissue>
    </source>
</reference>
<dbReference type="PANTHER" id="PTHR47591:SF13">
    <property type="entry name" value="OS02G0293900 PROTEIN"/>
    <property type="match status" value="1"/>
</dbReference>
<evidence type="ECO:0000256" key="2">
    <source>
        <dbReference type="SAM" id="MobiDB-lite"/>
    </source>
</evidence>
<sequence>MKDSNNGGFEAGYDEVPSSDDPNNVNVRVSLMETSESKNKEAGGNNGVLQIVKVSGTEEQSSMNVTTGDHGIRMSDSSEKEFYSLGMGAVADDQYMRILHSRPPHPKTKKIKSLKPKVHAASSPKALKSGTFKIGAASGGGGEHLCCCCFKKFPTLKSLCGHMKFHPQRNWKGIRPSDPNTSASSSKSEPRSGARDQEEDKEFLDLSADHEGERKEGSGVTSTIETVGNDNCDLTRFLPKWPRTGLRGENSLVLIDLPAQPHKTPMTLRLDRTILASDHIPMSALRKQDLSDKQKPLIRIEAVLDETHEFLCSENVARRSQKNMMESTQETESKSYSRLMIDRKGSNWGHASIAADASKSFSARVPSKKATECNYENEHELFVDLKHPNRNIEGNDQEMDMGMSMEMKMNWKSTPREHASLHICNLCYKSFPTGQALGGHKKRHWAAAQSAEARAPSSEAVVEDSRTDAALTFVQSPLTEEATDQAGRKVLDFDTNKPNVEEDKRNP</sequence>
<feature type="compositionally biased region" description="Polar residues" evidence="2">
    <location>
        <begin position="178"/>
        <end position="187"/>
    </location>
</feature>
<protein>
    <recommendedName>
        <fullName evidence="3">C2H2-type domain-containing protein</fullName>
    </recommendedName>
</protein>
<evidence type="ECO:0000313" key="4">
    <source>
        <dbReference type="EMBL" id="KAG6730708.1"/>
    </source>
</evidence>
<dbReference type="PROSITE" id="PS50157">
    <property type="entry name" value="ZINC_FINGER_C2H2_2"/>
    <property type="match status" value="1"/>
</dbReference>
<proteinExistence type="predicted"/>
<keyword evidence="1" id="KW-0862">Zinc</keyword>
<dbReference type="AlphaFoldDB" id="A0A922FYF1"/>
<evidence type="ECO:0000256" key="1">
    <source>
        <dbReference type="PROSITE-ProRule" id="PRU00042"/>
    </source>
</evidence>
<dbReference type="InterPro" id="IPR013087">
    <property type="entry name" value="Znf_C2H2_type"/>
</dbReference>
<keyword evidence="1" id="KW-0863">Zinc-finger</keyword>
<feature type="region of interest" description="Disordered" evidence="2">
    <location>
        <begin position="1"/>
        <end position="25"/>
    </location>
</feature>
<feature type="compositionally biased region" description="Basic and acidic residues" evidence="2">
    <location>
        <begin position="188"/>
        <end position="217"/>
    </location>
</feature>
<dbReference type="EMBL" id="CM031825">
    <property type="protein sequence ID" value="KAG6730708.1"/>
    <property type="molecule type" value="Genomic_DNA"/>
</dbReference>
<feature type="compositionally biased region" description="Basic and acidic residues" evidence="2">
    <location>
        <begin position="486"/>
        <end position="507"/>
    </location>
</feature>
<dbReference type="GO" id="GO:0008270">
    <property type="term" value="F:zinc ion binding"/>
    <property type="evidence" value="ECO:0007669"/>
    <property type="project" value="UniProtKB-KW"/>
</dbReference>
<feature type="domain" description="C2H2-type" evidence="3">
    <location>
        <begin position="422"/>
        <end position="444"/>
    </location>
</feature>
<organism evidence="4 5">
    <name type="scientific">Carya illinoinensis</name>
    <name type="common">Pecan</name>
    <dbReference type="NCBI Taxonomy" id="32201"/>
    <lineage>
        <taxon>Eukaryota</taxon>
        <taxon>Viridiplantae</taxon>
        <taxon>Streptophyta</taxon>
        <taxon>Embryophyta</taxon>
        <taxon>Tracheophyta</taxon>
        <taxon>Spermatophyta</taxon>
        <taxon>Magnoliopsida</taxon>
        <taxon>eudicotyledons</taxon>
        <taxon>Gunneridae</taxon>
        <taxon>Pentapetalae</taxon>
        <taxon>rosids</taxon>
        <taxon>fabids</taxon>
        <taxon>Fagales</taxon>
        <taxon>Juglandaceae</taxon>
        <taxon>Carya</taxon>
    </lineage>
</organism>
<feature type="region of interest" description="Disordered" evidence="2">
    <location>
        <begin position="101"/>
        <end position="122"/>
    </location>
</feature>